<gene>
    <name evidence="1" type="ORF">BDA99DRAFT_561658</name>
</gene>
<reference evidence="1" key="1">
    <citation type="journal article" date="2022" name="IScience">
        <title>Evolution of zygomycete secretomes and the origins of terrestrial fungal ecologies.</title>
        <authorList>
            <person name="Chang Y."/>
            <person name="Wang Y."/>
            <person name="Mondo S."/>
            <person name="Ahrendt S."/>
            <person name="Andreopoulos W."/>
            <person name="Barry K."/>
            <person name="Beard J."/>
            <person name="Benny G.L."/>
            <person name="Blankenship S."/>
            <person name="Bonito G."/>
            <person name="Cuomo C."/>
            <person name="Desiro A."/>
            <person name="Gervers K.A."/>
            <person name="Hundley H."/>
            <person name="Kuo A."/>
            <person name="LaButti K."/>
            <person name="Lang B.F."/>
            <person name="Lipzen A."/>
            <person name="O'Donnell K."/>
            <person name="Pangilinan J."/>
            <person name="Reynolds N."/>
            <person name="Sandor L."/>
            <person name="Smith M.E."/>
            <person name="Tsang A."/>
            <person name="Grigoriev I.V."/>
            <person name="Stajich J.E."/>
            <person name="Spatafora J.W."/>
        </authorList>
    </citation>
    <scope>NUCLEOTIDE SEQUENCE</scope>
    <source>
        <strain evidence="1">RSA 2281</strain>
    </source>
</reference>
<evidence type="ECO:0000313" key="2">
    <source>
        <dbReference type="Proteomes" id="UP001209540"/>
    </source>
</evidence>
<reference evidence="1" key="2">
    <citation type="submission" date="2023-02" db="EMBL/GenBank/DDBJ databases">
        <authorList>
            <consortium name="DOE Joint Genome Institute"/>
            <person name="Mondo S.J."/>
            <person name="Chang Y."/>
            <person name="Wang Y."/>
            <person name="Ahrendt S."/>
            <person name="Andreopoulos W."/>
            <person name="Barry K."/>
            <person name="Beard J."/>
            <person name="Benny G.L."/>
            <person name="Blankenship S."/>
            <person name="Bonito G."/>
            <person name="Cuomo C."/>
            <person name="Desiro A."/>
            <person name="Gervers K.A."/>
            <person name="Hundley H."/>
            <person name="Kuo A."/>
            <person name="LaButti K."/>
            <person name="Lang B.F."/>
            <person name="Lipzen A."/>
            <person name="O'Donnell K."/>
            <person name="Pangilinan J."/>
            <person name="Reynolds N."/>
            <person name="Sandor L."/>
            <person name="Smith M.W."/>
            <person name="Tsang A."/>
            <person name="Grigoriev I.V."/>
            <person name="Stajich J.E."/>
            <person name="Spatafora J.W."/>
        </authorList>
    </citation>
    <scope>NUCLEOTIDE SEQUENCE</scope>
    <source>
        <strain evidence="1">RSA 2281</strain>
    </source>
</reference>
<protein>
    <submittedName>
        <fullName evidence="1">Uncharacterized protein</fullName>
    </submittedName>
</protein>
<dbReference type="Proteomes" id="UP001209540">
    <property type="component" value="Unassembled WGS sequence"/>
</dbReference>
<evidence type="ECO:0000313" key="1">
    <source>
        <dbReference type="EMBL" id="KAI9257160.1"/>
    </source>
</evidence>
<proteinExistence type="predicted"/>
<accession>A0AAD5K612</accession>
<organism evidence="1 2">
    <name type="scientific">Phascolomyces articulosus</name>
    <dbReference type="NCBI Taxonomy" id="60185"/>
    <lineage>
        <taxon>Eukaryota</taxon>
        <taxon>Fungi</taxon>
        <taxon>Fungi incertae sedis</taxon>
        <taxon>Mucoromycota</taxon>
        <taxon>Mucoromycotina</taxon>
        <taxon>Mucoromycetes</taxon>
        <taxon>Mucorales</taxon>
        <taxon>Lichtheimiaceae</taxon>
        <taxon>Phascolomyces</taxon>
    </lineage>
</organism>
<sequence>MANKENYTLLFTRIQQWIPDTANDIIEPMQSHEKHHNLCERIKKMANNNDRVPMDSSSEESGDGEDGRFLILQEKHRQFEHFLLCVKFQLAIEKYIINNKCSSPADDPERSHTLIAITRLEKIIQVYLILQAEKCCYHRILGDELEEGNIVIESDSAMMHVAARKEKESKFQEEHRIRALELEDDLKNI</sequence>
<keyword evidence="2" id="KW-1185">Reference proteome</keyword>
<dbReference type="EMBL" id="JAIXMP010000020">
    <property type="protein sequence ID" value="KAI9257160.1"/>
    <property type="molecule type" value="Genomic_DNA"/>
</dbReference>
<name>A0AAD5K612_9FUNG</name>
<comment type="caution">
    <text evidence="1">The sequence shown here is derived from an EMBL/GenBank/DDBJ whole genome shotgun (WGS) entry which is preliminary data.</text>
</comment>
<dbReference type="AlphaFoldDB" id="A0AAD5K612"/>